<keyword evidence="3" id="KW-0378">Hydrolase</keyword>
<evidence type="ECO:0000256" key="4">
    <source>
        <dbReference type="ARBA" id="ARBA00022946"/>
    </source>
</evidence>
<gene>
    <name evidence="7" type="ORF">CSSPJE1EN1_LOCUS18788</name>
</gene>
<dbReference type="CDD" id="cd03442">
    <property type="entry name" value="BFIT_BACH"/>
    <property type="match status" value="2"/>
</dbReference>
<evidence type="ECO:0000256" key="5">
    <source>
        <dbReference type="SAM" id="MobiDB-lite"/>
    </source>
</evidence>
<evidence type="ECO:0000256" key="1">
    <source>
        <dbReference type="ARBA" id="ARBA00010458"/>
    </source>
</evidence>
<feature type="domain" description="HotDog ACOT-type" evidence="6">
    <location>
        <begin position="476"/>
        <end position="593"/>
    </location>
</feature>
<dbReference type="InterPro" id="IPR006683">
    <property type="entry name" value="Thioestr_dom"/>
</dbReference>
<dbReference type="Proteomes" id="UP001497444">
    <property type="component" value="Chromosome 5"/>
</dbReference>
<feature type="region of interest" description="Disordered" evidence="5">
    <location>
        <begin position="117"/>
        <end position="141"/>
    </location>
</feature>
<feature type="region of interest" description="Disordered" evidence="5">
    <location>
        <begin position="414"/>
        <end position="436"/>
    </location>
</feature>
<evidence type="ECO:0000256" key="2">
    <source>
        <dbReference type="ARBA" id="ARBA00022737"/>
    </source>
</evidence>
<accession>A0ABP0X6T6</accession>
<dbReference type="SUPFAM" id="SSF54637">
    <property type="entry name" value="Thioesterase/thiol ester dehydrase-isomerase"/>
    <property type="match status" value="2"/>
</dbReference>
<dbReference type="InterPro" id="IPR033120">
    <property type="entry name" value="HOTDOG_ACOT"/>
</dbReference>
<dbReference type="PANTHER" id="PTHR12655:SF0">
    <property type="entry name" value="ACYL-COENZYME A THIOESTERASE 9, MITOCHONDRIAL"/>
    <property type="match status" value="1"/>
</dbReference>
<organism evidence="7 8">
    <name type="scientific">Sphagnum jensenii</name>
    <dbReference type="NCBI Taxonomy" id="128206"/>
    <lineage>
        <taxon>Eukaryota</taxon>
        <taxon>Viridiplantae</taxon>
        <taxon>Streptophyta</taxon>
        <taxon>Embryophyta</taxon>
        <taxon>Bryophyta</taxon>
        <taxon>Sphagnophytina</taxon>
        <taxon>Sphagnopsida</taxon>
        <taxon>Sphagnales</taxon>
        <taxon>Sphagnaceae</taxon>
        <taxon>Sphagnum</taxon>
    </lineage>
</organism>
<reference evidence="7" key="1">
    <citation type="submission" date="2024-02" db="EMBL/GenBank/DDBJ databases">
        <authorList>
            <consortium name="ELIXIR-Norway"/>
            <consortium name="Elixir Norway"/>
        </authorList>
    </citation>
    <scope>NUCLEOTIDE SEQUENCE</scope>
</reference>
<evidence type="ECO:0000256" key="3">
    <source>
        <dbReference type="ARBA" id="ARBA00022801"/>
    </source>
</evidence>
<dbReference type="InterPro" id="IPR029069">
    <property type="entry name" value="HotDog_dom_sf"/>
</dbReference>
<name>A0ABP0X6T6_9BRYO</name>
<feature type="region of interest" description="Disordered" evidence="5">
    <location>
        <begin position="73"/>
        <end position="98"/>
    </location>
</feature>
<evidence type="ECO:0000313" key="8">
    <source>
        <dbReference type="Proteomes" id="UP001497444"/>
    </source>
</evidence>
<feature type="region of interest" description="Disordered" evidence="5">
    <location>
        <begin position="248"/>
        <end position="267"/>
    </location>
</feature>
<dbReference type="Pfam" id="PF03061">
    <property type="entry name" value="4HBT"/>
    <property type="match status" value="1"/>
</dbReference>
<protein>
    <recommendedName>
        <fullName evidence="6">HotDog ACOT-type domain-containing protein</fullName>
    </recommendedName>
</protein>
<keyword evidence="8" id="KW-1185">Reference proteome</keyword>
<keyword evidence="4" id="KW-0809">Transit peptide</keyword>
<evidence type="ECO:0000313" key="7">
    <source>
        <dbReference type="EMBL" id="CAK9273310.1"/>
    </source>
</evidence>
<dbReference type="Gene3D" id="3.10.129.10">
    <property type="entry name" value="Hotdog Thioesterase"/>
    <property type="match status" value="2"/>
</dbReference>
<feature type="compositionally biased region" description="Pro residues" evidence="5">
    <location>
        <begin position="73"/>
        <end position="83"/>
    </location>
</feature>
<feature type="compositionally biased region" description="Low complexity" evidence="5">
    <location>
        <begin position="84"/>
        <end position="94"/>
    </location>
</feature>
<dbReference type="PANTHER" id="PTHR12655">
    <property type="entry name" value="ACYL-COA THIOESTERASE"/>
    <property type="match status" value="1"/>
</dbReference>
<proteinExistence type="inferred from homology"/>
<feature type="region of interest" description="Disordered" evidence="5">
    <location>
        <begin position="200"/>
        <end position="222"/>
    </location>
</feature>
<sequence length="633" mass="70476">MGFGLAYYCTYIQNAGVLKESRRSMRRRSSRSCVSLGSMSLLLSLLLRRCCFCNPSVVFPSFLTSPSSLLPSIPPPPPPPPSLLFPSLSQSFSSKNDDARPTYGVCNPSMGAVVSEIRRRGGGGGGGGGRRRGEHPQVTNRFDSSFSLDDFTFSVFWKSFSSSTKPSPPSSASSSSAAAAAAAVTESAENLTPVQKISWEMGASEQPIPVAGRGAGEESGRRKPLDLWPGMYHSPVTAALWQARSNITERDGKHGPPQSKLVERTPEQSRTRVLYSFSSDPILREQYRNPWNGCRIGKLLEDLDALAGTIAMKHCADDDHTTRPLLLVTASVDKISLKKPLHLDKDLQMKGAVAWVGRSSMEIRMEVIQPVQANTHNPLKDDIAMIANFKFVARDSGTKKAALVNQLVPESEEEKQLYQEAEARDEYRKQHRKQHEDILGNRNAEYDHEKLKELLLEGRILCDMPALADHNTILIRDTKLENAIICQPQQRNMHGRIFGGFLMRRAYELAFSTCYVFGGMRPLFLEVDHVDFRKPVDVGNLLRFKACVLYTEVERADRPLIHIEVVAYVTQPEARSSEVSNTFHFTFSLDPNFLKTSTISAVRRVLPASEEEARACVARYDADHLGKYPFLPK</sequence>
<feature type="domain" description="HotDog ACOT-type" evidence="6">
    <location>
        <begin position="269"/>
        <end position="397"/>
    </location>
</feature>
<comment type="similarity">
    <text evidence="1">Belongs to the acyl coenzyme A hydrolase family.</text>
</comment>
<dbReference type="PROSITE" id="PS51770">
    <property type="entry name" value="HOTDOG_ACOT"/>
    <property type="match status" value="2"/>
</dbReference>
<dbReference type="EMBL" id="OZ020100">
    <property type="protein sequence ID" value="CAK9273310.1"/>
    <property type="molecule type" value="Genomic_DNA"/>
</dbReference>
<keyword evidence="2" id="KW-0677">Repeat</keyword>
<evidence type="ECO:0000259" key="6">
    <source>
        <dbReference type="PROSITE" id="PS51770"/>
    </source>
</evidence>